<dbReference type="EMBL" id="RSCD01000002">
    <property type="protein sequence ID" value="RSH94169.1"/>
    <property type="molecule type" value="Genomic_DNA"/>
</dbReference>
<dbReference type="Proteomes" id="UP000279259">
    <property type="component" value="Unassembled WGS sequence"/>
</dbReference>
<evidence type="ECO:0000256" key="1">
    <source>
        <dbReference type="SAM" id="SignalP"/>
    </source>
</evidence>
<proteinExistence type="predicted"/>
<gene>
    <name evidence="2" type="ORF">EHS25_003972</name>
</gene>
<keyword evidence="1" id="KW-0732">Signal</keyword>
<reference evidence="2 3" key="1">
    <citation type="submission" date="2018-11" db="EMBL/GenBank/DDBJ databases">
        <title>Genome sequence of Saitozyma podzolica DSM 27192.</title>
        <authorList>
            <person name="Aliyu H."/>
            <person name="Gorte O."/>
            <person name="Ochsenreither K."/>
        </authorList>
    </citation>
    <scope>NUCLEOTIDE SEQUENCE [LARGE SCALE GENOMIC DNA]</scope>
    <source>
        <strain evidence="2 3">DSM 27192</strain>
    </source>
</reference>
<name>A0A427YSW4_9TREE</name>
<keyword evidence="3" id="KW-1185">Reference proteome</keyword>
<comment type="caution">
    <text evidence="2">The sequence shown here is derived from an EMBL/GenBank/DDBJ whole genome shotgun (WGS) entry which is preliminary data.</text>
</comment>
<sequence>MLTAALSVTAVTSAIAASGLARIAPGIASESRAPAGVAGHQVLCVWTGQQPDWITASTLRSKTRAAAPARQEPGANFFTKEVLLANAIQPALGPLSLADTLSASPARADSELDVMARGTYNLMPKRLSLCLLQASVRSFEL</sequence>
<evidence type="ECO:0000313" key="3">
    <source>
        <dbReference type="Proteomes" id="UP000279259"/>
    </source>
</evidence>
<feature type="chain" id="PRO_5019523527" evidence="1">
    <location>
        <begin position="17"/>
        <end position="141"/>
    </location>
</feature>
<evidence type="ECO:0000313" key="2">
    <source>
        <dbReference type="EMBL" id="RSH94169.1"/>
    </source>
</evidence>
<protein>
    <submittedName>
        <fullName evidence="2">Uncharacterized protein</fullName>
    </submittedName>
</protein>
<dbReference type="AlphaFoldDB" id="A0A427YSW4"/>
<accession>A0A427YSW4</accession>
<organism evidence="2 3">
    <name type="scientific">Saitozyma podzolica</name>
    <dbReference type="NCBI Taxonomy" id="1890683"/>
    <lineage>
        <taxon>Eukaryota</taxon>
        <taxon>Fungi</taxon>
        <taxon>Dikarya</taxon>
        <taxon>Basidiomycota</taxon>
        <taxon>Agaricomycotina</taxon>
        <taxon>Tremellomycetes</taxon>
        <taxon>Tremellales</taxon>
        <taxon>Trimorphomycetaceae</taxon>
        <taxon>Saitozyma</taxon>
    </lineage>
</organism>
<feature type="signal peptide" evidence="1">
    <location>
        <begin position="1"/>
        <end position="16"/>
    </location>
</feature>